<accession>U6MCU3</accession>
<keyword evidence="1" id="KW-0472">Membrane</keyword>
<dbReference type="GeneID" id="25334412"/>
<keyword evidence="1" id="KW-0812">Transmembrane</keyword>
<keyword evidence="1" id="KW-1133">Transmembrane helix</keyword>
<keyword evidence="3" id="KW-1185">Reference proteome</keyword>
<name>U6MCU3_EIMMA</name>
<dbReference type="RefSeq" id="XP_013336138.1">
    <property type="nucleotide sequence ID" value="XM_013480684.1"/>
</dbReference>
<dbReference type="AlphaFoldDB" id="U6MCU3"/>
<protein>
    <submittedName>
        <fullName evidence="2">Uncharacterized protein</fullName>
    </submittedName>
</protein>
<gene>
    <name evidence="2" type="ORF">EMWEY_00004260</name>
</gene>
<dbReference type="Proteomes" id="UP000030763">
    <property type="component" value="Unassembled WGS sequence"/>
</dbReference>
<dbReference type="VEuPathDB" id="ToxoDB:EMWEY_00004260"/>
<proteinExistence type="predicted"/>
<evidence type="ECO:0000313" key="2">
    <source>
        <dbReference type="EMBL" id="CDJ59490.1"/>
    </source>
</evidence>
<feature type="transmembrane region" description="Helical" evidence="1">
    <location>
        <begin position="14"/>
        <end position="32"/>
    </location>
</feature>
<dbReference type="EMBL" id="HG720457">
    <property type="protein sequence ID" value="CDJ59490.1"/>
    <property type="molecule type" value="Genomic_DNA"/>
</dbReference>
<reference evidence="2" key="1">
    <citation type="submission" date="2013-10" db="EMBL/GenBank/DDBJ databases">
        <title>Genomic analysis of the causative agents of coccidiosis in chickens.</title>
        <authorList>
            <person name="Reid A.J."/>
            <person name="Blake D."/>
            <person name="Billington K."/>
            <person name="Browne H."/>
            <person name="Dunn M."/>
            <person name="Hung S."/>
            <person name="Kawahara F."/>
            <person name="Miranda-Saavedra D."/>
            <person name="Mourier T."/>
            <person name="Nagra H."/>
            <person name="Otto T.D."/>
            <person name="Rawlings N."/>
            <person name="Sanchez A."/>
            <person name="Sanders M."/>
            <person name="Subramaniam C."/>
            <person name="Tay Y."/>
            <person name="Dear P."/>
            <person name="Doerig C."/>
            <person name="Gruber A."/>
            <person name="Parkinson J."/>
            <person name="Shirley M."/>
            <person name="Wan K.L."/>
            <person name="Berriman M."/>
            <person name="Tomley F."/>
            <person name="Pain A."/>
        </authorList>
    </citation>
    <scope>NUCLEOTIDE SEQUENCE [LARGE SCALE GENOMIC DNA]</scope>
    <source>
        <strain evidence="2">Weybridge</strain>
    </source>
</reference>
<reference evidence="2" key="2">
    <citation type="submission" date="2013-10" db="EMBL/GenBank/DDBJ databases">
        <authorList>
            <person name="Aslett M."/>
        </authorList>
    </citation>
    <scope>NUCLEOTIDE SEQUENCE [LARGE SCALE GENOMIC DNA]</scope>
    <source>
        <strain evidence="2">Weybridge</strain>
    </source>
</reference>
<evidence type="ECO:0000313" key="3">
    <source>
        <dbReference type="Proteomes" id="UP000030763"/>
    </source>
</evidence>
<sequence length="138" mass="14683">MDGLHSKFTLTTKVKYVIGATLLSSTFIFYIYGISAPVFRITGGGPGPFESQSGYQDFTLPRLLHLLHLAPKDCCGATSSCKVSACGRVFDYHLGTIDERATPLDFAEDSGGLLTPGLPMVPPLASTEGYGSTVPYKG</sequence>
<organism evidence="2 3">
    <name type="scientific">Eimeria maxima</name>
    <name type="common">Coccidian parasite</name>
    <dbReference type="NCBI Taxonomy" id="5804"/>
    <lineage>
        <taxon>Eukaryota</taxon>
        <taxon>Sar</taxon>
        <taxon>Alveolata</taxon>
        <taxon>Apicomplexa</taxon>
        <taxon>Conoidasida</taxon>
        <taxon>Coccidia</taxon>
        <taxon>Eucoccidiorida</taxon>
        <taxon>Eimeriorina</taxon>
        <taxon>Eimeriidae</taxon>
        <taxon>Eimeria</taxon>
    </lineage>
</organism>
<evidence type="ECO:0000256" key="1">
    <source>
        <dbReference type="SAM" id="Phobius"/>
    </source>
</evidence>